<protein>
    <submittedName>
        <fullName evidence="2">Uncharacterized protein</fullName>
    </submittedName>
</protein>
<sequence>MKSNPNWERTQAESQGRDPGTLSGVLAWEWQLQHRLAGMYDYWRPLGLSEEVVFNSINKLNMIILPTMLGPPELIGIGMACVGYNGHSAGNNMPDFLHAHKFAAGSDCYNMLLGTQTTKSVVEFLYEHRAILGRKVISSIIVYSNEPADQELYPTMLLVIQDYTDDLGEAWIAEQQRQPRA</sequence>
<dbReference type="EMBL" id="JAUTXT010000036">
    <property type="protein sequence ID" value="KAK3672039.1"/>
    <property type="molecule type" value="Genomic_DNA"/>
</dbReference>
<feature type="compositionally biased region" description="Polar residues" evidence="1">
    <location>
        <begin position="1"/>
        <end position="14"/>
    </location>
</feature>
<comment type="caution">
    <text evidence="2">The sequence shown here is derived from an EMBL/GenBank/DDBJ whole genome shotgun (WGS) entry which is preliminary data.</text>
</comment>
<reference evidence="2" key="1">
    <citation type="submission" date="2023-07" db="EMBL/GenBank/DDBJ databases">
        <title>Black Yeasts Isolated from many extreme environments.</title>
        <authorList>
            <person name="Coleine C."/>
            <person name="Stajich J.E."/>
            <person name="Selbmann L."/>
        </authorList>
    </citation>
    <scope>NUCLEOTIDE SEQUENCE</scope>
    <source>
        <strain evidence="2">CCFEE 5485</strain>
    </source>
</reference>
<evidence type="ECO:0000313" key="3">
    <source>
        <dbReference type="Proteomes" id="UP001274830"/>
    </source>
</evidence>
<gene>
    <name evidence="2" type="ORF">LTR78_008009</name>
</gene>
<evidence type="ECO:0000256" key="1">
    <source>
        <dbReference type="SAM" id="MobiDB-lite"/>
    </source>
</evidence>
<accession>A0AAE0TQR2</accession>
<feature type="region of interest" description="Disordered" evidence="1">
    <location>
        <begin position="1"/>
        <end position="20"/>
    </location>
</feature>
<organism evidence="2 3">
    <name type="scientific">Recurvomyces mirabilis</name>
    <dbReference type="NCBI Taxonomy" id="574656"/>
    <lineage>
        <taxon>Eukaryota</taxon>
        <taxon>Fungi</taxon>
        <taxon>Dikarya</taxon>
        <taxon>Ascomycota</taxon>
        <taxon>Pezizomycotina</taxon>
        <taxon>Dothideomycetes</taxon>
        <taxon>Dothideomycetidae</taxon>
        <taxon>Mycosphaerellales</taxon>
        <taxon>Teratosphaeriaceae</taxon>
        <taxon>Recurvomyces</taxon>
    </lineage>
</organism>
<name>A0AAE0TQR2_9PEZI</name>
<dbReference type="Proteomes" id="UP001274830">
    <property type="component" value="Unassembled WGS sequence"/>
</dbReference>
<keyword evidence="3" id="KW-1185">Reference proteome</keyword>
<evidence type="ECO:0000313" key="2">
    <source>
        <dbReference type="EMBL" id="KAK3672039.1"/>
    </source>
</evidence>
<dbReference type="AlphaFoldDB" id="A0AAE0TQR2"/>
<proteinExistence type="predicted"/>